<dbReference type="OrthoDB" id="2676521at2"/>
<dbReference type="Gene3D" id="3.90.550.10">
    <property type="entry name" value="Spore Coat Polysaccharide Biosynthesis Protein SpsA, Chain A"/>
    <property type="match status" value="3"/>
</dbReference>
<dbReference type="PANTHER" id="PTHR43685:SF2">
    <property type="entry name" value="GLYCOSYLTRANSFERASE 2-LIKE DOMAIN-CONTAINING PROTEIN"/>
    <property type="match status" value="1"/>
</dbReference>
<dbReference type="eggNOG" id="COG1216">
    <property type="taxonomic scope" value="Bacteria"/>
</dbReference>
<accession>F5XER6</accession>
<reference evidence="2 3" key="1">
    <citation type="submission" date="2011-05" db="EMBL/GenBank/DDBJ databases">
        <title>Whole genome sequence of Microlunatus phosphovorus NM-1.</title>
        <authorList>
            <person name="Hosoyama A."/>
            <person name="Sasaki K."/>
            <person name="Harada T."/>
            <person name="Igarashi R."/>
            <person name="Kawakoshi A."/>
            <person name="Sasagawa M."/>
            <person name="Fukada J."/>
            <person name="Nakamura S."/>
            <person name="Katano Y."/>
            <person name="Hanada S."/>
            <person name="Kamagata Y."/>
            <person name="Nakamura N."/>
            <person name="Yamazaki S."/>
            <person name="Fujita N."/>
        </authorList>
    </citation>
    <scope>NUCLEOTIDE SEQUENCE [LARGE SCALE GENOMIC DNA]</scope>
    <source>
        <strain evidence="3">ATCC 700054 / DSM 10555 / JCM 9379 / NBRC 101784 / NCIMB 13414 / VKM Ac-1990 / NM-1</strain>
    </source>
</reference>
<feature type="domain" description="Glycosyltransferase 2-like" evidence="1">
    <location>
        <begin position="262"/>
        <end position="387"/>
    </location>
</feature>
<protein>
    <submittedName>
        <fullName evidence="2">Putative glycosyltransferase</fullName>
        <ecNumber evidence="2">2.4.-.-</ecNumber>
    </submittedName>
</protein>
<sequence length="726" mass="79885">MGLTPAEPHALLRSATFLARYTGEPFELVHLSAAGATGFNELLQHPAPHIVLLQGGALVGPGWLTRLTAALARTGAGLAGPSTNRSWNEQGCIDAAPNVRGVEAAAAALARRFGTAARTLAPLHSLGDFCYLVRREVVDAIGSADPAYGEGPCWEMDYNVRAARAGFVGVWVGGAFVWRPRSVDERGTLGPARRLYQDRFCGQRLRGEREEYRPHCLGDECPDFAPRELIELRLGNPSRAADGPARPVPAAARTAPRQPLVSCVMPTYDRLAYALRAVGYFLRQDYPATELVIVEDGTPRLAGRLPDDPRIRLVNASAGNRHSIGALRNLGCAAARGEFIVLFDDDDWHGPRRVSAQLEPLLAGTADVSALHGIDWFEPANWKCWRPSPALESRLLRHGVYGGTMAFARRWWERRGFLDRSLAEDADFLDRCVRAGGRLSRIPGREHYVYVRHPGNSWSLQAGQALDRSGWTPAPVPDLPVDDLAFYRGPTPTDPARMAGRVSCIMPTRDRRALAGLAISYFLRQDHPDKELIVLDDGEDPIGDLVTGLPNVRYERLDRSVVLGTKRNLGCELATGEFVAHWDDDDWQAPTRLSSQLRGLASQRAELSGTGSLLFWDPERAHAWRYTWPAGARPWLAGTSLCYPISLWRKHPFAPVRVGEDTRFVWQSAVRRMHDLRGTDLVVALVHPGNTVAKDGRGAYWSPTNAAEVHQVLGGDADLYQDLAPL</sequence>
<feature type="domain" description="Glycosyltransferase 2-like" evidence="1">
    <location>
        <begin position="503"/>
        <end position="604"/>
    </location>
</feature>
<evidence type="ECO:0000313" key="2">
    <source>
        <dbReference type="EMBL" id="BAK35282.1"/>
    </source>
</evidence>
<dbReference type="InterPro" id="IPR001173">
    <property type="entry name" value="Glyco_trans_2-like"/>
</dbReference>
<dbReference type="EMBL" id="AP012204">
    <property type="protein sequence ID" value="BAK35282.1"/>
    <property type="molecule type" value="Genomic_DNA"/>
</dbReference>
<keyword evidence="3" id="KW-1185">Reference proteome</keyword>
<organism evidence="2 3">
    <name type="scientific">Microlunatus phosphovorus (strain ATCC 700054 / DSM 10555 / JCM 9379 / NBRC 101784 / NCIMB 13414 / VKM Ac-1990 / NM-1)</name>
    <dbReference type="NCBI Taxonomy" id="1032480"/>
    <lineage>
        <taxon>Bacteria</taxon>
        <taxon>Bacillati</taxon>
        <taxon>Actinomycetota</taxon>
        <taxon>Actinomycetes</taxon>
        <taxon>Propionibacteriales</taxon>
        <taxon>Propionibacteriaceae</taxon>
        <taxon>Microlunatus</taxon>
    </lineage>
</organism>
<keyword evidence="2" id="KW-0808">Transferase</keyword>
<dbReference type="InterPro" id="IPR050834">
    <property type="entry name" value="Glycosyltransf_2"/>
</dbReference>
<dbReference type="AlphaFoldDB" id="F5XER6"/>
<dbReference type="EC" id="2.4.-.-" evidence="2"/>
<dbReference type="eggNOG" id="COG1215">
    <property type="taxonomic scope" value="Bacteria"/>
</dbReference>
<keyword evidence="2" id="KW-0328">Glycosyltransferase</keyword>
<dbReference type="GO" id="GO:0016757">
    <property type="term" value="F:glycosyltransferase activity"/>
    <property type="evidence" value="ECO:0007669"/>
    <property type="project" value="UniProtKB-KW"/>
</dbReference>
<dbReference type="InterPro" id="IPR029044">
    <property type="entry name" value="Nucleotide-diphossugar_trans"/>
</dbReference>
<dbReference type="Proteomes" id="UP000007947">
    <property type="component" value="Chromosome"/>
</dbReference>
<dbReference type="PANTHER" id="PTHR43685">
    <property type="entry name" value="GLYCOSYLTRANSFERASE"/>
    <property type="match status" value="1"/>
</dbReference>
<dbReference type="CDD" id="cd00761">
    <property type="entry name" value="Glyco_tranf_GTA_type"/>
    <property type="match status" value="2"/>
</dbReference>
<dbReference type="KEGG" id="mph:MLP_22680"/>
<dbReference type="HOGENOM" id="CLU_381220_0_0_11"/>
<gene>
    <name evidence="2" type="ordered locus">MLP_22680</name>
</gene>
<dbReference type="Pfam" id="PF00535">
    <property type="entry name" value="Glycos_transf_2"/>
    <property type="match status" value="2"/>
</dbReference>
<name>F5XER6_MICPN</name>
<dbReference type="eggNOG" id="COG0463">
    <property type="taxonomic scope" value="Bacteria"/>
</dbReference>
<dbReference type="STRING" id="1032480.MLP_22680"/>
<dbReference type="SUPFAM" id="SSF53448">
    <property type="entry name" value="Nucleotide-diphospho-sugar transferases"/>
    <property type="match status" value="3"/>
</dbReference>
<evidence type="ECO:0000313" key="3">
    <source>
        <dbReference type="Proteomes" id="UP000007947"/>
    </source>
</evidence>
<evidence type="ECO:0000259" key="1">
    <source>
        <dbReference type="Pfam" id="PF00535"/>
    </source>
</evidence>
<proteinExistence type="predicted"/>